<comment type="caution">
    <text evidence="1">The sequence shown here is derived from an EMBL/GenBank/DDBJ whole genome shotgun (WGS) entry which is preliminary data.</text>
</comment>
<dbReference type="EMBL" id="JABXBU010002231">
    <property type="protein sequence ID" value="KAF8764908.1"/>
    <property type="molecule type" value="Genomic_DNA"/>
</dbReference>
<dbReference type="AlphaFoldDB" id="A0A8T0E279"/>
<reference evidence="1" key="1">
    <citation type="journal article" date="2020" name="bioRxiv">
        <title>Chromosome-level reference genome of the European wasp spider Argiope bruennichi: a resource for studies on range expansion and evolutionary adaptation.</title>
        <authorList>
            <person name="Sheffer M.M."/>
            <person name="Hoppe A."/>
            <person name="Krehenwinkel H."/>
            <person name="Uhl G."/>
            <person name="Kuss A.W."/>
            <person name="Jensen L."/>
            <person name="Jensen C."/>
            <person name="Gillespie R.G."/>
            <person name="Hoff K.J."/>
            <person name="Prost S."/>
        </authorList>
    </citation>
    <scope>NUCLEOTIDE SEQUENCE</scope>
</reference>
<gene>
    <name evidence="1" type="ORF">HNY73_022939</name>
</gene>
<evidence type="ECO:0000313" key="2">
    <source>
        <dbReference type="Proteomes" id="UP000807504"/>
    </source>
</evidence>
<reference evidence="1" key="2">
    <citation type="submission" date="2020-06" db="EMBL/GenBank/DDBJ databases">
        <authorList>
            <person name="Sheffer M."/>
        </authorList>
    </citation>
    <scope>NUCLEOTIDE SEQUENCE</scope>
</reference>
<organism evidence="1 2">
    <name type="scientific">Argiope bruennichi</name>
    <name type="common">Wasp spider</name>
    <name type="synonym">Aranea bruennichi</name>
    <dbReference type="NCBI Taxonomy" id="94029"/>
    <lineage>
        <taxon>Eukaryota</taxon>
        <taxon>Metazoa</taxon>
        <taxon>Ecdysozoa</taxon>
        <taxon>Arthropoda</taxon>
        <taxon>Chelicerata</taxon>
        <taxon>Arachnida</taxon>
        <taxon>Araneae</taxon>
        <taxon>Araneomorphae</taxon>
        <taxon>Entelegynae</taxon>
        <taxon>Araneoidea</taxon>
        <taxon>Araneidae</taxon>
        <taxon>Argiope</taxon>
    </lineage>
</organism>
<evidence type="ECO:0000313" key="1">
    <source>
        <dbReference type="EMBL" id="KAF8764908.1"/>
    </source>
</evidence>
<dbReference type="Proteomes" id="UP000807504">
    <property type="component" value="Unassembled WGS sequence"/>
</dbReference>
<accession>A0A8T0E279</accession>
<protein>
    <submittedName>
        <fullName evidence="1">Uncharacterized protein</fullName>
    </submittedName>
</protein>
<proteinExistence type="predicted"/>
<name>A0A8T0E279_ARGBR</name>
<keyword evidence="2" id="KW-1185">Reference proteome</keyword>
<sequence>MDANELGRREIGSRCLDGESVEGDKVVKYTEGDSSYSGEHEFRKWADEKDFLGTTLMDDPINQSQKSSKKLMMTMQIFGENI</sequence>